<accession>A0AA37WJZ4</accession>
<dbReference type="AlphaFoldDB" id="A0AA37WJZ4"/>
<evidence type="ECO:0000256" key="3">
    <source>
        <dbReference type="ARBA" id="ARBA00022475"/>
    </source>
</evidence>
<evidence type="ECO:0000256" key="7">
    <source>
        <dbReference type="ARBA" id="ARBA00023010"/>
    </source>
</evidence>
<comment type="subcellular location">
    <subcellularLocation>
        <location evidence="1">Membrane</location>
    </subcellularLocation>
</comment>
<keyword evidence="7 9" id="KW-0811">Translocation</keyword>
<keyword evidence="6 9" id="KW-1133">Transmembrane helix</keyword>
<dbReference type="HAMAP" id="MF_00422">
    <property type="entry name" value="SecE"/>
    <property type="match status" value="1"/>
</dbReference>
<dbReference type="RefSeq" id="WP_232594367.1">
    <property type="nucleotide sequence ID" value="NZ_BSPD01000008.1"/>
</dbReference>
<dbReference type="Gene3D" id="1.20.5.1030">
    <property type="entry name" value="Preprotein translocase secy subunit"/>
    <property type="match status" value="1"/>
</dbReference>
<gene>
    <name evidence="9 10" type="primary">secE</name>
    <name evidence="10" type="ORF">GCM10007877_02560</name>
</gene>
<comment type="caution">
    <text evidence="9">Lacks conserved residue(s) required for the propagation of feature annotation.</text>
</comment>
<dbReference type="PANTHER" id="PTHR33910:SF1">
    <property type="entry name" value="PROTEIN TRANSLOCASE SUBUNIT SECE"/>
    <property type="match status" value="1"/>
</dbReference>
<dbReference type="PANTHER" id="PTHR33910">
    <property type="entry name" value="PROTEIN TRANSLOCASE SUBUNIT SECE"/>
    <property type="match status" value="1"/>
</dbReference>
<keyword evidence="3 9" id="KW-1003">Cell membrane</keyword>
<protein>
    <recommendedName>
        <fullName evidence="9">Protein translocase subunit SecE</fullName>
    </recommendedName>
</protein>
<dbReference type="InterPro" id="IPR005807">
    <property type="entry name" value="SecE_bac"/>
</dbReference>
<dbReference type="GO" id="GO:0043952">
    <property type="term" value="P:protein transport by the Sec complex"/>
    <property type="evidence" value="ECO:0007669"/>
    <property type="project" value="UniProtKB-UniRule"/>
</dbReference>
<keyword evidence="11" id="KW-1185">Reference proteome</keyword>
<sequence>MNSKVEPVEYRLDYIKWLLVALVVAAGVFANSYFAADVPLLYRVITLVAAGAFASFVAVNTEKGAAFWELLKEAQTEVRKVVWPTRKETNQTTLIVVAVVLVMAVILWALDSILGWLVSLIIG</sequence>
<name>A0AA37WJZ4_9GAMM</name>
<evidence type="ECO:0000256" key="2">
    <source>
        <dbReference type="ARBA" id="ARBA00022448"/>
    </source>
</evidence>
<evidence type="ECO:0000256" key="8">
    <source>
        <dbReference type="ARBA" id="ARBA00023136"/>
    </source>
</evidence>
<dbReference type="EMBL" id="BSPD01000008">
    <property type="protein sequence ID" value="GLS24543.1"/>
    <property type="molecule type" value="Genomic_DNA"/>
</dbReference>
<dbReference type="GO" id="GO:0005886">
    <property type="term" value="C:plasma membrane"/>
    <property type="evidence" value="ECO:0007669"/>
    <property type="project" value="UniProtKB-UniRule"/>
</dbReference>
<evidence type="ECO:0000313" key="10">
    <source>
        <dbReference type="EMBL" id="GLS24543.1"/>
    </source>
</evidence>
<evidence type="ECO:0000256" key="5">
    <source>
        <dbReference type="ARBA" id="ARBA00022927"/>
    </source>
</evidence>
<evidence type="ECO:0000256" key="1">
    <source>
        <dbReference type="ARBA" id="ARBA00004370"/>
    </source>
</evidence>
<organism evidence="10 11">
    <name type="scientific">Marinibactrum halimedae</name>
    <dbReference type="NCBI Taxonomy" id="1444977"/>
    <lineage>
        <taxon>Bacteria</taxon>
        <taxon>Pseudomonadati</taxon>
        <taxon>Pseudomonadota</taxon>
        <taxon>Gammaproteobacteria</taxon>
        <taxon>Cellvibrionales</taxon>
        <taxon>Cellvibrionaceae</taxon>
        <taxon>Marinibactrum</taxon>
    </lineage>
</organism>
<comment type="similarity">
    <text evidence="9">Belongs to the SecE/SEC61-gamma family.</text>
</comment>
<evidence type="ECO:0000256" key="6">
    <source>
        <dbReference type="ARBA" id="ARBA00022989"/>
    </source>
</evidence>
<reference evidence="10 11" key="1">
    <citation type="journal article" date="2014" name="Int. J. Syst. Evol. Microbiol.">
        <title>Complete genome sequence of Corynebacterium casei LMG S-19264T (=DSM 44701T), isolated from a smear-ripened cheese.</title>
        <authorList>
            <consortium name="US DOE Joint Genome Institute (JGI-PGF)"/>
            <person name="Walter F."/>
            <person name="Albersmeier A."/>
            <person name="Kalinowski J."/>
            <person name="Ruckert C."/>
        </authorList>
    </citation>
    <scope>NUCLEOTIDE SEQUENCE [LARGE SCALE GENOMIC DNA]</scope>
    <source>
        <strain evidence="10 11">NBRC 110095</strain>
    </source>
</reference>
<evidence type="ECO:0000256" key="9">
    <source>
        <dbReference type="HAMAP-Rule" id="MF_00422"/>
    </source>
</evidence>
<keyword evidence="4 9" id="KW-0812">Transmembrane</keyword>
<feature type="transmembrane region" description="Helical" evidence="9">
    <location>
        <begin position="40"/>
        <end position="59"/>
    </location>
</feature>
<comment type="caution">
    <text evidence="10">The sequence shown here is derived from an EMBL/GenBank/DDBJ whole genome shotgun (WGS) entry which is preliminary data.</text>
</comment>
<feature type="transmembrane region" description="Helical" evidence="9">
    <location>
        <begin position="14"/>
        <end position="34"/>
    </location>
</feature>
<keyword evidence="8 9" id="KW-0472">Membrane</keyword>
<dbReference type="Proteomes" id="UP001156870">
    <property type="component" value="Unassembled WGS sequence"/>
</dbReference>
<dbReference type="PROSITE" id="PS01067">
    <property type="entry name" value="SECE_SEC61G"/>
    <property type="match status" value="1"/>
</dbReference>
<dbReference type="Pfam" id="PF00584">
    <property type="entry name" value="SecE"/>
    <property type="match status" value="1"/>
</dbReference>
<dbReference type="NCBIfam" id="TIGR00964">
    <property type="entry name" value="secE_bact"/>
    <property type="match status" value="1"/>
</dbReference>
<dbReference type="GO" id="GO:0008320">
    <property type="term" value="F:protein transmembrane transporter activity"/>
    <property type="evidence" value="ECO:0007669"/>
    <property type="project" value="UniProtKB-UniRule"/>
</dbReference>
<dbReference type="GO" id="GO:0006605">
    <property type="term" value="P:protein targeting"/>
    <property type="evidence" value="ECO:0007669"/>
    <property type="project" value="UniProtKB-UniRule"/>
</dbReference>
<dbReference type="InterPro" id="IPR038379">
    <property type="entry name" value="SecE_sf"/>
</dbReference>
<dbReference type="PRINTS" id="PR01650">
    <property type="entry name" value="SECETRNLCASE"/>
</dbReference>
<evidence type="ECO:0000313" key="11">
    <source>
        <dbReference type="Proteomes" id="UP001156870"/>
    </source>
</evidence>
<proteinExistence type="inferred from homology"/>
<dbReference type="GO" id="GO:0009306">
    <property type="term" value="P:protein secretion"/>
    <property type="evidence" value="ECO:0007669"/>
    <property type="project" value="UniProtKB-UniRule"/>
</dbReference>
<comment type="subunit">
    <text evidence="9">Component of the Sec protein translocase complex. Heterotrimer consisting of SecY, SecE and SecG subunits. The heterotrimers can form oligomers, although 1 heterotrimer is thought to be able to translocate proteins. Interacts with the ribosome. Interacts with SecDF, and other proteins may be involved. Interacts with SecA.</text>
</comment>
<dbReference type="GO" id="GO:0065002">
    <property type="term" value="P:intracellular protein transmembrane transport"/>
    <property type="evidence" value="ECO:0007669"/>
    <property type="project" value="UniProtKB-UniRule"/>
</dbReference>
<feature type="transmembrane region" description="Helical" evidence="9">
    <location>
        <begin position="94"/>
        <end position="122"/>
    </location>
</feature>
<comment type="function">
    <text evidence="9">Essential subunit of the Sec protein translocation channel SecYEG. Clamps together the 2 halves of SecY. May contact the channel plug during translocation.</text>
</comment>
<dbReference type="InterPro" id="IPR001901">
    <property type="entry name" value="Translocase_SecE/Sec61-g"/>
</dbReference>
<keyword evidence="5 9" id="KW-0653">Protein transport</keyword>
<evidence type="ECO:0000256" key="4">
    <source>
        <dbReference type="ARBA" id="ARBA00022692"/>
    </source>
</evidence>
<keyword evidence="2 9" id="KW-0813">Transport</keyword>